<feature type="transmembrane region" description="Helical" evidence="9">
    <location>
        <begin position="39"/>
        <end position="63"/>
    </location>
</feature>
<dbReference type="AlphaFoldDB" id="A0AAN7BFT9"/>
<protein>
    <submittedName>
        <fullName evidence="10">Uncharacterized protein</fullName>
    </submittedName>
</protein>
<accession>A0AAN7BFT9</accession>
<keyword evidence="7" id="KW-0325">Glycoprotein</keyword>
<comment type="caution">
    <text evidence="10">The sequence shown here is derived from an EMBL/GenBank/DDBJ whole genome shotgun (WGS) entry which is preliminary data.</text>
</comment>
<sequence length="318" mass="37139">MEEKDRKSYTIVEADENQEGDQFLPSLYHPQRRNSKKSWVTSTTHVAILYATNIFLLAVSIFLGATRSKSDPGLAVWSPANEAVEYIERHHFRAALFNYTEYMGYPTEDGKTDQLWSDLYNCKLTNQISVGISKISRQQAEKLVSPTLAIPGTEDYLIELDVWHELHCLNDIRKVFYPEVYGGLEETKFKNGTINRDTDMFRHWDHCIDSIRQTLMCHADVSPIPFHVNVPVNQGIFPRLATTHTCKNFTKLQEWAKQNWAGEWDFRLSKEKAQEIIDASGFDNSPEEDIEFLYEHFPGNKWFKYWREHEYEGKGKRK</sequence>
<evidence type="ECO:0000256" key="7">
    <source>
        <dbReference type="ARBA" id="ARBA00023180"/>
    </source>
</evidence>
<evidence type="ECO:0000256" key="6">
    <source>
        <dbReference type="ARBA" id="ARBA00023136"/>
    </source>
</evidence>
<evidence type="ECO:0000256" key="8">
    <source>
        <dbReference type="ARBA" id="ARBA00035112"/>
    </source>
</evidence>
<dbReference type="EMBL" id="MU865470">
    <property type="protein sequence ID" value="KAK4222474.1"/>
    <property type="molecule type" value="Genomic_DNA"/>
</dbReference>
<dbReference type="InterPro" id="IPR021765">
    <property type="entry name" value="UstYa-like"/>
</dbReference>
<evidence type="ECO:0000313" key="10">
    <source>
        <dbReference type="EMBL" id="KAK4222474.1"/>
    </source>
</evidence>
<dbReference type="Proteomes" id="UP001301958">
    <property type="component" value="Unassembled WGS sequence"/>
</dbReference>
<name>A0AAN7BFT9_9PEZI</name>
<evidence type="ECO:0000313" key="11">
    <source>
        <dbReference type="Proteomes" id="UP001301958"/>
    </source>
</evidence>
<evidence type="ECO:0000256" key="3">
    <source>
        <dbReference type="ARBA" id="ARBA00022692"/>
    </source>
</evidence>
<comment type="pathway">
    <text evidence="2">Mycotoxin biosynthesis.</text>
</comment>
<reference evidence="10" key="1">
    <citation type="journal article" date="2023" name="Mol. Phylogenet. Evol.">
        <title>Genome-scale phylogeny and comparative genomics of the fungal order Sordariales.</title>
        <authorList>
            <person name="Hensen N."/>
            <person name="Bonometti L."/>
            <person name="Westerberg I."/>
            <person name="Brannstrom I.O."/>
            <person name="Guillou S."/>
            <person name="Cros-Aarteil S."/>
            <person name="Calhoun S."/>
            <person name="Haridas S."/>
            <person name="Kuo A."/>
            <person name="Mondo S."/>
            <person name="Pangilinan J."/>
            <person name="Riley R."/>
            <person name="LaButti K."/>
            <person name="Andreopoulos B."/>
            <person name="Lipzen A."/>
            <person name="Chen C."/>
            <person name="Yan M."/>
            <person name="Daum C."/>
            <person name="Ng V."/>
            <person name="Clum A."/>
            <person name="Steindorff A."/>
            <person name="Ohm R.A."/>
            <person name="Martin F."/>
            <person name="Silar P."/>
            <person name="Natvig D.O."/>
            <person name="Lalanne C."/>
            <person name="Gautier V."/>
            <person name="Ament-Velasquez S.L."/>
            <person name="Kruys A."/>
            <person name="Hutchinson M.I."/>
            <person name="Powell A.J."/>
            <person name="Barry K."/>
            <person name="Miller A.N."/>
            <person name="Grigoriev I.V."/>
            <person name="Debuchy R."/>
            <person name="Gladieux P."/>
            <person name="Hiltunen Thoren M."/>
            <person name="Johannesson H."/>
        </authorList>
    </citation>
    <scope>NUCLEOTIDE SEQUENCE</scope>
    <source>
        <strain evidence="10">CBS 990.96</strain>
    </source>
</reference>
<keyword evidence="4 9" id="KW-1133">Transmembrane helix</keyword>
<keyword evidence="5" id="KW-0843">Virulence</keyword>
<reference evidence="10" key="2">
    <citation type="submission" date="2023-05" db="EMBL/GenBank/DDBJ databases">
        <authorList>
            <consortium name="Lawrence Berkeley National Laboratory"/>
            <person name="Steindorff A."/>
            <person name="Hensen N."/>
            <person name="Bonometti L."/>
            <person name="Westerberg I."/>
            <person name="Brannstrom I.O."/>
            <person name="Guillou S."/>
            <person name="Cros-Aarteil S."/>
            <person name="Calhoun S."/>
            <person name="Haridas S."/>
            <person name="Kuo A."/>
            <person name="Mondo S."/>
            <person name="Pangilinan J."/>
            <person name="Riley R."/>
            <person name="Labutti K."/>
            <person name="Andreopoulos B."/>
            <person name="Lipzen A."/>
            <person name="Chen C."/>
            <person name="Yanf M."/>
            <person name="Daum C."/>
            <person name="Ng V."/>
            <person name="Clum A."/>
            <person name="Ohm R."/>
            <person name="Martin F."/>
            <person name="Silar P."/>
            <person name="Natvig D."/>
            <person name="Lalanne C."/>
            <person name="Gautier V."/>
            <person name="Ament-Velasquez S.L."/>
            <person name="Kruys A."/>
            <person name="Hutchinson M.I."/>
            <person name="Powell A.J."/>
            <person name="Barry K."/>
            <person name="Miller A.N."/>
            <person name="Grigoriev I.V."/>
            <person name="Debuchy R."/>
            <person name="Gladieux P."/>
            <person name="Thoren M.H."/>
            <person name="Johannesson H."/>
        </authorList>
    </citation>
    <scope>NUCLEOTIDE SEQUENCE</scope>
    <source>
        <strain evidence="10">CBS 990.96</strain>
    </source>
</reference>
<keyword evidence="6 9" id="KW-0472">Membrane</keyword>
<evidence type="ECO:0000256" key="9">
    <source>
        <dbReference type="SAM" id="Phobius"/>
    </source>
</evidence>
<proteinExistence type="inferred from homology"/>
<comment type="subcellular location">
    <subcellularLocation>
        <location evidence="1">Membrane</location>
        <topology evidence="1">Single-pass membrane protein</topology>
    </subcellularLocation>
</comment>
<gene>
    <name evidence="10" type="ORF">QBC38DRAFT_375052</name>
</gene>
<dbReference type="PANTHER" id="PTHR33365">
    <property type="entry name" value="YALI0B05434P"/>
    <property type="match status" value="1"/>
</dbReference>
<dbReference type="PANTHER" id="PTHR33365:SF4">
    <property type="entry name" value="CYCLOCHLOROTINE BIOSYNTHESIS PROTEIN O"/>
    <property type="match status" value="1"/>
</dbReference>
<keyword evidence="3 9" id="KW-0812">Transmembrane</keyword>
<evidence type="ECO:0000256" key="2">
    <source>
        <dbReference type="ARBA" id="ARBA00004685"/>
    </source>
</evidence>
<evidence type="ECO:0000256" key="4">
    <source>
        <dbReference type="ARBA" id="ARBA00022989"/>
    </source>
</evidence>
<evidence type="ECO:0000256" key="5">
    <source>
        <dbReference type="ARBA" id="ARBA00023026"/>
    </source>
</evidence>
<comment type="similarity">
    <text evidence="8">Belongs to the ustYa family.</text>
</comment>
<dbReference type="GO" id="GO:0016020">
    <property type="term" value="C:membrane"/>
    <property type="evidence" value="ECO:0007669"/>
    <property type="project" value="UniProtKB-SubCell"/>
</dbReference>
<dbReference type="GO" id="GO:0043386">
    <property type="term" value="P:mycotoxin biosynthetic process"/>
    <property type="evidence" value="ECO:0007669"/>
    <property type="project" value="InterPro"/>
</dbReference>
<dbReference type="Pfam" id="PF11807">
    <property type="entry name" value="UstYa"/>
    <property type="match status" value="1"/>
</dbReference>
<organism evidence="10 11">
    <name type="scientific">Podospora fimiseda</name>
    <dbReference type="NCBI Taxonomy" id="252190"/>
    <lineage>
        <taxon>Eukaryota</taxon>
        <taxon>Fungi</taxon>
        <taxon>Dikarya</taxon>
        <taxon>Ascomycota</taxon>
        <taxon>Pezizomycotina</taxon>
        <taxon>Sordariomycetes</taxon>
        <taxon>Sordariomycetidae</taxon>
        <taxon>Sordariales</taxon>
        <taxon>Podosporaceae</taxon>
        <taxon>Podospora</taxon>
    </lineage>
</organism>
<evidence type="ECO:0000256" key="1">
    <source>
        <dbReference type="ARBA" id="ARBA00004167"/>
    </source>
</evidence>
<keyword evidence="11" id="KW-1185">Reference proteome</keyword>